<reference evidence="4 5" key="1">
    <citation type="submission" date="2019-03" db="EMBL/GenBank/DDBJ databases">
        <title>Whole genome sequence of a novel Rubrobacter taiwanensis strain, isolated from Yellowstone National Park.</title>
        <authorList>
            <person name="Freed S."/>
            <person name="Ramaley R.F."/>
            <person name="Kyndt J.A."/>
        </authorList>
    </citation>
    <scope>NUCLEOTIDE SEQUENCE [LARGE SCALE GENOMIC DNA]</scope>
    <source>
        <strain evidence="4 5">Yellowstone</strain>
    </source>
</reference>
<dbReference type="OrthoDB" id="5289857at2"/>
<dbReference type="PANTHER" id="PTHR11835:SF34">
    <property type="entry name" value="ISOCITRATE DEHYDROGENASE [NAD] SUBUNIT ALPHA, MITOCHONDRIAL"/>
    <property type="match status" value="1"/>
</dbReference>
<evidence type="ECO:0000256" key="1">
    <source>
        <dbReference type="ARBA" id="ARBA00007769"/>
    </source>
</evidence>
<dbReference type="Pfam" id="PF00180">
    <property type="entry name" value="Iso_dh"/>
    <property type="match status" value="1"/>
</dbReference>
<dbReference type="PROSITE" id="PS00470">
    <property type="entry name" value="IDH_IMDH"/>
    <property type="match status" value="1"/>
</dbReference>
<dbReference type="Gene3D" id="3.40.718.10">
    <property type="entry name" value="Isopropylmalate Dehydrogenase"/>
    <property type="match status" value="1"/>
</dbReference>
<evidence type="ECO:0000256" key="2">
    <source>
        <dbReference type="ARBA" id="ARBA00023002"/>
    </source>
</evidence>
<dbReference type="GO" id="GO:0006099">
    <property type="term" value="P:tricarboxylic acid cycle"/>
    <property type="evidence" value="ECO:0007669"/>
    <property type="project" value="TreeGrafter"/>
</dbReference>
<keyword evidence="5" id="KW-1185">Reference proteome</keyword>
<dbReference type="GO" id="GO:0051287">
    <property type="term" value="F:NAD binding"/>
    <property type="evidence" value="ECO:0007669"/>
    <property type="project" value="InterPro"/>
</dbReference>
<evidence type="ECO:0000313" key="4">
    <source>
        <dbReference type="EMBL" id="TCJ16746.1"/>
    </source>
</evidence>
<dbReference type="InterPro" id="IPR019818">
    <property type="entry name" value="IsoCit/isopropylmalate_DH_CS"/>
</dbReference>
<name>A0A4R1BHI7_9ACTN</name>
<dbReference type="PANTHER" id="PTHR11835">
    <property type="entry name" value="DECARBOXYLATING DEHYDROGENASES-ISOCITRATE, ISOPROPYLMALATE, TARTRATE"/>
    <property type="match status" value="1"/>
</dbReference>
<dbReference type="GO" id="GO:0000287">
    <property type="term" value="F:magnesium ion binding"/>
    <property type="evidence" value="ECO:0007669"/>
    <property type="project" value="InterPro"/>
</dbReference>
<protein>
    <submittedName>
        <fullName evidence="4">Isocitrate/isopropylmalate dehydrogenase family protein</fullName>
    </submittedName>
</protein>
<dbReference type="InterPro" id="IPR024084">
    <property type="entry name" value="IsoPropMal-DH-like_dom"/>
</dbReference>
<comment type="caution">
    <text evidence="4">The sequence shown here is derived from an EMBL/GenBank/DDBJ whole genome shotgun (WGS) entry which is preliminary data.</text>
</comment>
<evidence type="ECO:0000259" key="3">
    <source>
        <dbReference type="SMART" id="SM01329"/>
    </source>
</evidence>
<keyword evidence="2" id="KW-0560">Oxidoreductase</keyword>
<gene>
    <name evidence="4" type="ORF">E0L93_08460</name>
</gene>
<proteinExistence type="inferred from homology"/>
<dbReference type="GO" id="GO:0006102">
    <property type="term" value="P:isocitrate metabolic process"/>
    <property type="evidence" value="ECO:0007669"/>
    <property type="project" value="TreeGrafter"/>
</dbReference>
<organism evidence="4 5">
    <name type="scientific">Rubrobacter taiwanensis</name>
    <dbReference type="NCBI Taxonomy" id="185139"/>
    <lineage>
        <taxon>Bacteria</taxon>
        <taxon>Bacillati</taxon>
        <taxon>Actinomycetota</taxon>
        <taxon>Rubrobacteria</taxon>
        <taxon>Rubrobacterales</taxon>
        <taxon>Rubrobacteraceae</taxon>
        <taxon>Rubrobacter</taxon>
    </lineage>
</organism>
<dbReference type="EMBL" id="SKBU01000015">
    <property type="protein sequence ID" value="TCJ16746.1"/>
    <property type="molecule type" value="Genomic_DNA"/>
</dbReference>
<dbReference type="Proteomes" id="UP000295244">
    <property type="component" value="Unassembled WGS sequence"/>
</dbReference>
<sequence length="344" mass="37921">MASERSSELATRTVSLIPGDGIGPEVTDSVRAVIEALDVGIEWEVVEAGEKVIEKEGTPLPEYVLESIRRNKVALKGPLTTPVGTGFRSVNVALRKELDLYANIRPSQSLPGIDLPYKDIDIIVFRENTEDLYAGVEHMVGRNAAESIKVITREGCERICRMAFEQSVAMGRRRITVVHKANIMKFTDGMFRDIFYEISRDYENRFEEIDDRIVDNMAMQLVIRPNEYDVLVCPNLYGDILSDLCAGLVGGLGVAPGANVGDGIALFEPVHGSAPKYAGQNRANPLATLLSAKNMLIYMGLQEDAERMQRAINEALASEKTRTRDLGGTAGTKEFTQAIIDNLR</sequence>
<dbReference type="SMART" id="SM01329">
    <property type="entry name" value="Iso_dh"/>
    <property type="match status" value="1"/>
</dbReference>
<evidence type="ECO:0000313" key="5">
    <source>
        <dbReference type="Proteomes" id="UP000295244"/>
    </source>
</evidence>
<dbReference type="GO" id="GO:0004449">
    <property type="term" value="F:isocitrate dehydrogenase (NAD+) activity"/>
    <property type="evidence" value="ECO:0007669"/>
    <property type="project" value="TreeGrafter"/>
</dbReference>
<accession>A0A4R1BHI7</accession>
<comment type="similarity">
    <text evidence="1">Belongs to the isocitrate and isopropylmalate dehydrogenases family.</text>
</comment>
<dbReference type="AlphaFoldDB" id="A0A4R1BHI7"/>
<dbReference type="SUPFAM" id="SSF53659">
    <property type="entry name" value="Isocitrate/Isopropylmalate dehydrogenase-like"/>
    <property type="match status" value="1"/>
</dbReference>
<feature type="domain" description="Isopropylmalate dehydrogenase-like" evidence="3">
    <location>
        <begin position="13"/>
        <end position="339"/>
    </location>
</feature>